<gene>
    <name evidence="5" type="ORF">IFM89_006868</name>
</gene>
<name>A0A835GW15_9MAGN</name>
<organism evidence="5 6">
    <name type="scientific">Coptis chinensis</name>
    <dbReference type="NCBI Taxonomy" id="261450"/>
    <lineage>
        <taxon>Eukaryota</taxon>
        <taxon>Viridiplantae</taxon>
        <taxon>Streptophyta</taxon>
        <taxon>Embryophyta</taxon>
        <taxon>Tracheophyta</taxon>
        <taxon>Spermatophyta</taxon>
        <taxon>Magnoliopsida</taxon>
        <taxon>Ranunculales</taxon>
        <taxon>Ranunculaceae</taxon>
        <taxon>Coptidoideae</taxon>
        <taxon>Coptis</taxon>
    </lineage>
</organism>
<proteinExistence type="inferred from homology"/>
<evidence type="ECO:0000256" key="1">
    <source>
        <dbReference type="ARBA" id="ARBA00009986"/>
    </source>
</evidence>
<protein>
    <recommendedName>
        <fullName evidence="4">Aldehyde dehydrogenase domain-containing protein</fullName>
    </recommendedName>
</protein>
<evidence type="ECO:0000313" key="5">
    <source>
        <dbReference type="EMBL" id="KAF9587989.1"/>
    </source>
</evidence>
<evidence type="ECO:0000256" key="2">
    <source>
        <dbReference type="ARBA" id="ARBA00023002"/>
    </source>
</evidence>
<dbReference type="InterPro" id="IPR044638">
    <property type="entry name" value="ALDH7A1-like"/>
</dbReference>
<dbReference type="AlphaFoldDB" id="A0A835GW15"/>
<dbReference type="GO" id="GO:0004029">
    <property type="term" value="F:aldehyde dehydrogenase (NAD+) activity"/>
    <property type="evidence" value="ECO:0007669"/>
    <property type="project" value="InterPro"/>
</dbReference>
<dbReference type="SUPFAM" id="SSF53720">
    <property type="entry name" value="ALDH-like"/>
    <property type="match status" value="1"/>
</dbReference>
<dbReference type="EMBL" id="JADFTS010000009">
    <property type="protein sequence ID" value="KAF9587989.1"/>
    <property type="molecule type" value="Genomic_DNA"/>
</dbReference>
<keyword evidence="6" id="KW-1185">Reference proteome</keyword>
<sequence>TENLRSFHLVAVTISYTFAIPGGPKLHESIYQSVLEQLIGVYKQVQMGDPLEKGTLLGPLHTSVSKEKFEKGMEIIKTQVIIFSYD</sequence>
<feature type="non-terminal residue" evidence="5">
    <location>
        <position position="86"/>
    </location>
</feature>
<reference evidence="5 6" key="1">
    <citation type="submission" date="2020-10" db="EMBL/GenBank/DDBJ databases">
        <title>The Coptis chinensis genome and diversification of protoberbering-type alkaloids.</title>
        <authorList>
            <person name="Wang B."/>
            <person name="Shu S."/>
            <person name="Song C."/>
            <person name="Liu Y."/>
        </authorList>
    </citation>
    <scope>NUCLEOTIDE SEQUENCE [LARGE SCALE GENOMIC DNA]</scope>
    <source>
        <strain evidence="5">HL-2020</strain>
        <tissue evidence="5">Leaf</tissue>
    </source>
</reference>
<dbReference type="PANTHER" id="PTHR43521">
    <property type="entry name" value="ALPHA-AMINOADIPIC SEMIALDEHYDE DEHYDROGENASE"/>
    <property type="match status" value="1"/>
</dbReference>
<dbReference type="InterPro" id="IPR016163">
    <property type="entry name" value="Ald_DH_C"/>
</dbReference>
<comment type="similarity">
    <text evidence="1">Belongs to the aldehyde dehydrogenase family.</text>
</comment>
<dbReference type="Pfam" id="PF00171">
    <property type="entry name" value="Aldedh"/>
    <property type="match status" value="1"/>
</dbReference>
<dbReference type="InterPro" id="IPR015590">
    <property type="entry name" value="Aldehyde_DH_dom"/>
</dbReference>
<dbReference type="PANTHER" id="PTHR43521:SF1">
    <property type="entry name" value="ALPHA-AMINOADIPIC SEMIALDEHYDE DEHYDROGENASE"/>
    <property type="match status" value="1"/>
</dbReference>
<keyword evidence="2" id="KW-0560">Oxidoreductase</keyword>
<dbReference type="Proteomes" id="UP000631114">
    <property type="component" value="Unassembled WGS sequence"/>
</dbReference>
<dbReference type="OrthoDB" id="1706656at2759"/>
<feature type="domain" description="Aldehyde dehydrogenase" evidence="4">
    <location>
        <begin position="26"/>
        <end position="78"/>
    </location>
</feature>
<evidence type="ECO:0000256" key="3">
    <source>
        <dbReference type="ARBA" id="ARBA00023027"/>
    </source>
</evidence>
<dbReference type="Gene3D" id="3.40.309.10">
    <property type="entry name" value="Aldehyde Dehydrogenase, Chain A, domain 2"/>
    <property type="match status" value="1"/>
</dbReference>
<comment type="caution">
    <text evidence="5">The sequence shown here is derived from an EMBL/GenBank/DDBJ whole genome shotgun (WGS) entry which is preliminary data.</text>
</comment>
<keyword evidence="3" id="KW-0520">NAD</keyword>
<dbReference type="InterPro" id="IPR016161">
    <property type="entry name" value="Ald_DH/histidinol_DH"/>
</dbReference>
<evidence type="ECO:0000313" key="6">
    <source>
        <dbReference type="Proteomes" id="UP000631114"/>
    </source>
</evidence>
<evidence type="ECO:0000259" key="4">
    <source>
        <dbReference type="Pfam" id="PF00171"/>
    </source>
</evidence>
<accession>A0A835GW15</accession>